<proteinExistence type="evidence at transcript level"/>
<dbReference type="EMBL" id="AK404106">
    <property type="protein sequence ID" value="BAM20156.1"/>
    <property type="molecule type" value="mRNA"/>
</dbReference>
<sequence>MSLSNTSLRVLDCFLLCGSIMNISEKCLGIVIINCVKISMRFLVYFTPDRGAAQTLILFSRTIRWVFSH</sequence>
<name>I4DQG6_PAPXU</name>
<reference evidence="1" key="1">
    <citation type="journal article" date="2012" name="BMC Biol.">
        <title>Comprehensive microarray-based analysis for stage-specific larval camouflage pattern-associated genes in the swallowtail butterfly, Papilio xuthus.</title>
        <authorList>
            <person name="Futahashi R."/>
            <person name="Shirataki H."/>
            <person name="Narita T."/>
            <person name="Mita K."/>
            <person name="Fujiwara H."/>
        </authorList>
    </citation>
    <scope>NUCLEOTIDE SEQUENCE</scope>
    <source>
        <tissue evidence="1">Epidermis</tissue>
    </source>
</reference>
<organism evidence="1">
    <name type="scientific">Papilio xuthus</name>
    <name type="common">Asian swallowtail butterfly</name>
    <dbReference type="NCBI Taxonomy" id="66420"/>
    <lineage>
        <taxon>Eukaryota</taxon>
        <taxon>Metazoa</taxon>
        <taxon>Ecdysozoa</taxon>
        <taxon>Arthropoda</taxon>
        <taxon>Hexapoda</taxon>
        <taxon>Insecta</taxon>
        <taxon>Pterygota</taxon>
        <taxon>Neoptera</taxon>
        <taxon>Endopterygota</taxon>
        <taxon>Lepidoptera</taxon>
        <taxon>Glossata</taxon>
        <taxon>Ditrysia</taxon>
        <taxon>Papilionoidea</taxon>
        <taxon>Papilionidae</taxon>
        <taxon>Papilioninae</taxon>
        <taxon>Papilio</taxon>
    </lineage>
</organism>
<accession>I4DQG6</accession>
<protein>
    <submittedName>
        <fullName evidence="1">Uncharacterized protein</fullName>
    </submittedName>
</protein>
<evidence type="ECO:0000313" key="1">
    <source>
        <dbReference type="EMBL" id="BAM20156.1"/>
    </source>
</evidence>
<dbReference type="AlphaFoldDB" id="I4DQG6"/>